<organism evidence="1 2">
    <name type="scientific">Pichia sorbitophila (strain ATCC MYA-4447 / BCRC 22081 / CBS 7064 / NBRC 10061 / NRRL Y-12695)</name>
    <name type="common">Hybrid yeast</name>
    <dbReference type="NCBI Taxonomy" id="559304"/>
    <lineage>
        <taxon>Eukaryota</taxon>
        <taxon>Fungi</taxon>
        <taxon>Dikarya</taxon>
        <taxon>Ascomycota</taxon>
        <taxon>Saccharomycotina</taxon>
        <taxon>Pichiomycetes</taxon>
        <taxon>Debaryomycetaceae</taxon>
        <taxon>Millerozyma</taxon>
    </lineage>
</organism>
<reference evidence="1 2" key="1">
    <citation type="journal article" date="2012" name="G3 (Bethesda)">
        <title>Pichia sorbitophila, an interspecies yeast hybrid reveals early steps of genome resolution following polyploidization.</title>
        <authorList>
            <person name="Leh Louis V."/>
            <person name="Despons L."/>
            <person name="Friedrich A."/>
            <person name="Martin T."/>
            <person name="Durrens P."/>
            <person name="Casaregola S."/>
            <person name="Neuveglise C."/>
            <person name="Fairhead C."/>
            <person name="Marck C."/>
            <person name="Cruz J.A."/>
            <person name="Straub M.L."/>
            <person name="Kugler V."/>
            <person name="Sacerdot C."/>
            <person name="Uzunov Z."/>
            <person name="Thierry A."/>
            <person name="Weiss S."/>
            <person name="Bleykasten C."/>
            <person name="De Montigny J."/>
            <person name="Jacques N."/>
            <person name="Jung P."/>
            <person name="Lemaire M."/>
            <person name="Mallet S."/>
            <person name="Morel G."/>
            <person name="Richard G.F."/>
            <person name="Sarkar A."/>
            <person name="Savel G."/>
            <person name="Schacherer J."/>
            <person name="Seret M.L."/>
            <person name="Talla E."/>
            <person name="Samson G."/>
            <person name="Jubin C."/>
            <person name="Poulain J."/>
            <person name="Vacherie B."/>
            <person name="Barbe V."/>
            <person name="Pelletier E."/>
            <person name="Sherman D.J."/>
            <person name="Westhof E."/>
            <person name="Weissenbach J."/>
            <person name="Baret P.V."/>
            <person name="Wincker P."/>
            <person name="Gaillardin C."/>
            <person name="Dujon B."/>
            <person name="Souciet J.L."/>
        </authorList>
    </citation>
    <scope>NUCLEOTIDE SEQUENCE [LARGE SCALE GENOMIC DNA]</scope>
    <source>
        <strain evidence="2">ATCC MYA-4447 / BCRC 22081 / CBS 7064 / NBRC 10061 / NRRL Y-12695</strain>
    </source>
</reference>
<dbReference type="OMA" id="MNQEFEY"/>
<name>G8YEY0_PICSO</name>
<keyword evidence="2" id="KW-1185">Reference proteome</keyword>
<dbReference type="AlphaFoldDB" id="G8YEY0"/>
<evidence type="ECO:0000313" key="1">
    <source>
        <dbReference type="EMBL" id="CCE81729.1"/>
    </source>
</evidence>
<dbReference type="InParanoid" id="G8YEY0"/>
<dbReference type="eggNOG" id="ENOG502RS0Z">
    <property type="taxonomic scope" value="Eukaryota"/>
</dbReference>
<dbReference type="Proteomes" id="UP000005222">
    <property type="component" value="Chromosome I"/>
</dbReference>
<gene>
    <name evidence="1" type="primary">Piso0_002395</name>
    <name evidence="1" type="ORF">GNLVRS01_PISO0I09248g</name>
</gene>
<dbReference type="EMBL" id="FO082051">
    <property type="protein sequence ID" value="CCE81729.1"/>
    <property type="molecule type" value="Genomic_DNA"/>
</dbReference>
<protein>
    <submittedName>
        <fullName evidence="1">Piso0_002395 protein</fullName>
    </submittedName>
</protein>
<accession>G8YEY0</accession>
<proteinExistence type="predicted"/>
<sequence length="555" mass="63015">MGYSSRSNSSNIDAVLFRNIFFTSDGATDDAVDRKLERRSSTIERGDKVGRRTSIIKSIPRVEEYTSEDLREANYRRIVDSFISIYVSIDGERKVVYVSDVVHADSNPEFHSVSLPSLGIDERTLLGVQLWCWSIRCGRWVLHYEYKVRVRELRQLDEDDVAQDRIQANNAAVLKVNGQYYTLASCLANMRPQRKQDRAEDSRYVAWSYGFDELRSLQNIARALNDVTGSKWDLAEQIDTLVSRRTQDTHLAVLEDDADLYLKEHELHCDTLDKYASGRKRQNDALRAQILSHEMRLDEVRALLRSHLRAANDTTATQIELLDSQLDSIRISFYEDIYPAIIARLQEYASSLRDFLSIENSPSGEGVRFCIVGLEFPSSIKELLDTCYYNKNSVRNHNLDGPAASSGQSMSHTDKIAQINACLAFMAHSVRTLADIAAAELVYPITDAAGQPYVCDRFMGSARVQYPLWYSHDQTVKQPSSAGSSSTMRNREFEKALDLFNKTLVALISDISQLYSRFHHASLPSSPAYVPVDCLDNFLWNLQYLLLFMTAPASN</sequence>
<dbReference type="STRING" id="559304.G8YEY0"/>
<dbReference type="HOGENOM" id="CLU_034106_0_0_1"/>
<evidence type="ECO:0000313" key="2">
    <source>
        <dbReference type="Proteomes" id="UP000005222"/>
    </source>
</evidence>
<dbReference type="OrthoDB" id="72772at2759"/>